<accession>A0A4Q1KJH2</accession>
<gene>
    <name evidence="1" type="ORF">EQG66_06135</name>
</gene>
<dbReference type="EMBL" id="SBKP01000004">
    <property type="protein sequence ID" value="RXR29525.1"/>
    <property type="molecule type" value="Genomic_DNA"/>
</dbReference>
<evidence type="ECO:0000313" key="1">
    <source>
        <dbReference type="EMBL" id="RXR29525.1"/>
    </source>
</evidence>
<name>A0A4Q1KJH2_9SPHN</name>
<proteinExistence type="predicted"/>
<protein>
    <submittedName>
        <fullName evidence="1">Uncharacterized protein</fullName>
    </submittedName>
</protein>
<keyword evidence="2" id="KW-1185">Reference proteome</keyword>
<sequence>MVGVLTLSCPAGRRLWEFKLNGVTVASRGRCEPGQTYRVADLPGNGKPALFHSDQSSDVYLKFDQAAAGARAIAIRVSRTATPVLVDYSALNVDLTISYLSDDIVDLQFNIPPAGGTALRCAVQIDWIQGAILSTRVLATQPDKADQSRCDVAAKAVEVDSVD</sequence>
<evidence type="ECO:0000313" key="2">
    <source>
        <dbReference type="Proteomes" id="UP000290958"/>
    </source>
</evidence>
<organism evidence="1 2">
    <name type="scientific">Sphingobium fluviale</name>
    <dbReference type="NCBI Taxonomy" id="2506423"/>
    <lineage>
        <taxon>Bacteria</taxon>
        <taxon>Pseudomonadati</taxon>
        <taxon>Pseudomonadota</taxon>
        <taxon>Alphaproteobacteria</taxon>
        <taxon>Sphingomonadales</taxon>
        <taxon>Sphingomonadaceae</taxon>
        <taxon>Sphingobium</taxon>
    </lineage>
</organism>
<comment type="caution">
    <text evidence="1">The sequence shown here is derived from an EMBL/GenBank/DDBJ whole genome shotgun (WGS) entry which is preliminary data.</text>
</comment>
<dbReference type="RefSeq" id="WP_129403715.1">
    <property type="nucleotide sequence ID" value="NZ_SBKP01000004.1"/>
</dbReference>
<dbReference type="Proteomes" id="UP000290958">
    <property type="component" value="Unassembled WGS sequence"/>
</dbReference>
<dbReference type="AlphaFoldDB" id="A0A4Q1KJH2"/>
<reference evidence="2" key="1">
    <citation type="submission" date="2019-01" db="EMBL/GenBank/DDBJ databases">
        <title>Cytophagaceae bacterium strain CAR-16.</title>
        <authorList>
            <person name="Chen W.-M."/>
        </authorList>
    </citation>
    <scope>NUCLEOTIDE SEQUENCE [LARGE SCALE GENOMIC DNA]</scope>
    <source>
        <strain evidence="2">CHR27</strain>
    </source>
</reference>